<name>A0A4D6HSL5_9EURY</name>
<sequence>MNTDEVAEYVEQSQQLLEASPQMNEQNTKVRLVQPLLELLGWDLYSTEVDLEYTVPMGSGSTYVDYALLVGDSPVVFVEAKAANSTLSSKHVEQLQSYMRQELDVDWGILTNGTEFEVLAKDHSSNGAEVSVVQFNLDDLAGNPSVLELLSKEAIRSGKAGEIAAQVAQTNEAIRYLNRNEDEVTERVSDAVENELGTVPLDLNEQAREFVQRLVSALRDQRQFVNEASATGTGESPVDPPAETEPNEDESQQSQRSKLVGTVPRAALEGDEDATVAVYPTQESGLEFLRENAAWGFVRVGREFDYIAMYVSGANREIRFFAEVDDIVEPHEADIERGLDNYDVGAGEKVIRFERESFYELEDPIPFESKYPQSRRDTTLGKLRAAETTDDLF</sequence>
<evidence type="ECO:0000313" key="3">
    <source>
        <dbReference type="EMBL" id="QCC53136.1"/>
    </source>
</evidence>
<geneLocation type="plasmid" evidence="4">
    <name>unnamed1</name>
</geneLocation>
<dbReference type="KEGG" id="nbg:DV706_16510"/>
<dbReference type="GeneID" id="39852876"/>
<dbReference type="EMBL" id="CP031305">
    <property type="protein sequence ID" value="QCC53136.1"/>
    <property type="molecule type" value="Genomic_DNA"/>
</dbReference>
<dbReference type="Gene3D" id="3.90.1570.30">
    <property type="match status" value="1"/>
</dbReference>
<feature type="compositionally biased region" description="Basic and acidic residues" evidence="1">
    <location>
        <begin position="374"/>
        <end position="387"/>
    </location>
</feature>
<feature type="region of interest" description="Disordered" evidence="1">
    <location>
        <begin position="370"/>
        <end position="393"/>
    </location>
</feature>
<dbReference type="RefSeq" id="WP_006067823.1">
    <property type="nucleotide sequence ID" value="NZ_CP031305.1"/>
</dbReference>
<feature type="region of interest" description="Disordered" evidence="1">
    <location>
        <begin position="227"/>
        <end position="260"/>
    </location>
</feature>
<organism evidence="4 5">
    <name type="scientific">Natronorubrum bangense</name>
    <dbReference type="NCBI Taxonomy" id="61858"/>
    <lineage>
        <taxon>Archaea</taxon>
        <taxon>Methanobacteriati</taxon>
        <taxon>Methanobacteriota</taxon>
        <taxon>Stenosarchaea group</taxon>
        <taxon>Halobacteria</taxon>
        <taxon>Halobacteriales</taxon>
        <taxon>Natrialbaceae</taxon>
        <taxon>Natronorubrum</taxon>
    </lineage>
</organism>
<dbReference type="AlphaFoldDB" id="A0A4D6HSL5"/>
<dbReference type="Proteomes" id="UP000296822">
    <property type="component" value="Chromosome"/>
</dbReference>
<keyword evidence="4" id="KW-0614">Plasmid</keyword>
<evidence type="ECO:0000259" key="2">
    <source>
        <dbReference type="Pfam" id="PF13588"/>
    </source>
</evidence>
<reference evidence="4 5" key="1">
    <citation type="journal article" date="2019" name="Nat. Commun.">
        <title>A new type of DNA phosphorothioation-based antiviral system in archaea.</title>
        <authorList>
            <person name="Xiong L."/>
            <person name="Liu S."/>
            <person name="Chen S."/>
            <person name="Xiao Y."/>
            <person name="Zhu B."/>
            <person name="Gao Y."/>
            <person name="Zhang Y."/>
            <person name="Chen B."/>
            <person name="Luo J."/>
            <person name="Deng Z."/>
            <person name="Chen X."/>
            <person name="Wang L."/>
            <person name="Chen S."/>
        </authorList>
    </citation>
    <scope>NUCLEOTIDE SEQUENCE [LARGE SCALE GENOMIC DNA]</scope>
    <source>
        <strain evidence="4 5">JCM 10635</strain>
        <plasmid evidence="4 5">unnamed1</plasmid>
    </source>
</reference>
<accession>A0A4D6HSL5</accession>
<evidence type="ECO:0000256" key="1">
    <source>
        <dbReference type="SAM" id="MobiDB-lite"/>
    </source>
</evidence>
<dbReference type="Pfam" id="PF13588">
    <property type="entry name" value="HSDR_N_2"/>
    <property type="match status" value="1"/>
</dbReference>
<evidence type="ECO:0000313" key="4">
    <source>
        <dbReference type="EMBL" id="QCC56172.1"/>
    </source>
</evidence>
<evidence type="ECO:0000313" key="5">
    <source>
        <dbReference type="Proteomes" id="UP000296822"/>
    </source>
</evidence>
<dbReference type="KEGG" id="nbg:DV706_00760"/>
<feature type="domain" description="Type I restriction enzyme R protein N-terminal" evidence="2">
    <location>
        <begin position="34"/>
        <end position="128"/>
    </location>
</feature>
<dbReference type="InterPro" id="IPR029464">
    <property type="entry name" value="HSDR_N"/>
</dbReference>
<protein>
    <recommendedName>
        <fullName evidence="2">Type I restriction enzyme R protein N-terminal domain-containing protein</fullName>
    </recommendedName>
</protein>
<proteinExistence type="predicted"/>
<gene>
    <name evidence="3" type="ORF">DV706_00760</name>
    <name evidence="4" type="ORF">DV706_16510</name>
</gene>
<dbReference type="EMBL" id="CP031306">
    <property type="protein sequence ID" value="QCC56172.1"/>
    <property type="molecule type" value="Genomic_DNA"/>
</dbReference>
<dbReference type="Proteomes" id="UP000296822">
    <property type="component" value="Plasmid unnamed1"/>
</dbReference>